<evidence type="ECO:0000313" key="14">
    <source>
        <dbReference type="Proteomes" id="UP000054408"/>
    </source>
</evidence>
<dbReference type="CDD" id="cd01742">
    <property type="entry name" value="GATase1_GMP_Synthase"/>
    <property type="match status" value="1"/>
</dbReference>
<evidence type="ECO:0000256" key="9">
    <source>
        <dbReference type="ARBA" id="ARBA00022962"/>
    </source>
</evidence>
<evidence type="ECO:0000256" key="1">
    <source>
        <dbReference type="ARBA" id="ARBA00005153"/>
    </source>
</evidence>
<reference evidence="13 14" key="1">
    <citation type="submission" date="2010-05" db="EMBL/GenBank/DDBJ databases">
        <title>The Genome Sequence of Thecamonas trahens ATCC 50062.</title>
        <authorList>
            <consortium name="The Broad Institute Genome Sequencing Platform"/>
            <person name="Russ C."/>
            <person name="Cuomo C."/>
            <person name="Shea T."/>
            <person name="Young S.K."/>
            <person name="Zeng Q."/>
            <person name="Koehrsen M."/>
            <person name="Haas B."/>
            <person name="Borodovsky M."/>
            <person name="Guigo R."/>
            <person name="Alvarado L."/>
            <person name="Berlin A."/>
            <person name="Bochicchio J."/>
            <person name="Borenstein D."/>
            <person name="Chapman S."/>
            <person name="Chen Z."/>
            <person name="Freedman E."/>
            <person name="Gellesch M."/>
            <person name="Goldberg J."/>
            <person name="Griggs A."/>
            <person name="Gujja S."/>
            <person name="Heilman E."/>
            <person name="Heiman D."/>
            <person name="Hepburn T."/>
            <person name="Howarth C."/>
            <person name="Jen D."/>
            <person name="Larson L."/>
            <person name="Mehta T."/>
            <person name="Park D."/>
            <person name="Pearson M."/>
            <person name="Roberts A."/>
            <person name="Saif S."/>
            <person name="Shenoy N."/>
            <person name="Sisk P."/>
            <person name="Stolte C."/>
            <person name="Sykes S."/>
            <person name="Thomson T."/>
            <person name="Walk T."/>
            <person name="White J."/>
            <person name="Yandava C."/>
            <person name="Burger G."/>
            <person name="Gray M.W."/>
            <person name="Holland P.W.H."/>
            <person name="King N."/>
            <person name="Lang F.B.F."/>
            <person name="Roger A.J."/>
            <person name="Ruiz-Trillo I."/>
            <person name="Lander E."/>
            <person name="Nusbaum C."/>
        </authorList>
    </citation>
    <scope>NUCLEOTIDE SEQUENCE [LARGE SCALE GENOMIC DNA]</scope>
    <source>
        <strain evidence="13 14">ATCC 50062</strain>
    </source>
</reference>
<dbReference type="RefSeq" id="XP_013762482.1">
    <property type="nucleotide sequence ID" value="XM_013907028.1"/>
</dbReference>
<dbReference type="STRING" id="461836.A0A0L0DEH0"/>
<dbReference type="Gene3D" id="3.40.50.620">
    <property type="entry name" value="HUPs"/>
    <property type="match status" value="1"/>
</dbReference>
<dbReference type="FunFam" id="3.40.50.620:FF:000044">
    <property type="entry name" value="GMP synthase [glutamine-hydrolyzing]"/>
    <property type="match status" value="1"/>
</dbReference>
<evidence type="ECO:0000256" key="10">
    <source>
        <dbReference type="ARBA" id="ARBA00031356"/>
    </source>
</evidence>
<organism evidence="13 14">
    <name type="scientific">Thecamonas trahens ATCC 50062</name>
    <dbReference type="NCBI Taxonomy" id="461836"/>
    <lineage>
        <taxon>Eukaryota</taxon>
        <taxon>Apusozoa</taxon>
        <taxon>Apusomonadida</taxon>
        <taxon>Apusomonadidae</taxon>
        <taxon>Thecamonas</taxon>
    </lineage>
</organism>
<accession>A0A0L0DEH0</accession>
<comment type="subunit">
    <text evidence="2">Homodimer.</text>
</comment>
<dbReference type="Pfam" id="PF00958">
    <property type="entry name" value="GMP_synt_C"/>
    <property type="match status" value="2"/>
</dbReference>
<keyword evidence="8 11" id="KW-0067">ATP-binding</keyword>
<evidence type="ECO:0000256" key="4">
    <source>
        <dbReference type="ARBA" id="ARBA00022598"/>
    </source>
</evidence>
<sequence>MATDESATVAILDAGSQFSKVIDRRVRELAVHSEILPLDTPLDVLAKYKALIVSGGPGSVYDAAAPQAADGLFDLDVPLLGICYGMQMMAMHYGCRVEAGEVRQDGVFAIQLASEPICPLFADLASAETTEVLLTHGDSVLEVSEDVRSVAATDEGIVAAIEVRDANKAQFGLQFHPEVDLSVEGMTILRNFLFAVAGVPATYTLTSRKEMAIEYIRGMVSGDDKVLVLVSGGVDSSVCATLVNEALGPERVVCIHVDNGFMRKGESTQVAAALRAVGLELDVIEGAETFYNAHTEVDGVSVGPLNELVNPEAKRKVIGDTFMRITNTKAAELGLDPNAVFLAQGTLRPDLIESASKLANASATASVIKTHHNDTALVRLLRDAGRVVEPLQEYHKDEVRQLGLELGLPEHLISRQPFPGPGLAIRILCAHSAFVPPNAAAIAEVLAGATAETPDYSAAVLPVASVGVQGDGRTYASLVGLFGPVVADDTLATVDAIDWRHVFDLAKSIPKRARGVNRVAYVFGERVANGDAALATITPTLLTPDVIASLQEADAVVNAILGDAGLLTKLSQVPVILFPANFGVDGARCICIRTMVTNDFMTGVPALPGTELMPKAVLAAIVDALLALPNPPARVVYDCTSKPPGTTEWE</sequence>
<dbReference type="NCBIfam" id="NF000848">
    <property type="entry name" value="PRK00074.1"/>
    <property type="match status" value="1"/>
</dbReference>
<comment type="pathway">
    <text evidence="1">Purine metabolism; GMP biosynthesis; GMP from XMP (L-Gln route): step 1/1.</text>
</comment>
<dbReference type="Gene3D" id="3.40.50.880">
    <property type="match status" value="1"/>
</dbReference>
<dbReference type="eggNOG" id="KOG1622">
    <property type="taxonomic scope" value="Eukaryota"/>
</dbReference>
<dbReference type="SUPFAM" id="SSF52317">
    <property type="entry name" value="Class I glutamine amidotransferase-like"/>
    <property type="match status" value="1"/>
</dbReference>
<dbReference type="PANTHER" id="PTHR11922">
    <property type="entry name" value="GMP SYNTHASE-RELATED"/>
    <property type="match status" value="1"/>
</dbReference>
<dbReference type="InterPro" id="IPR022310">
    <property type="entry name" value="NAD/GMP_synthase"/>
</dbReference>
<dbReference type="UniPathway" id="UPA00189">
    <property type="reaction ID" value="UER00296"/>
</dbReference>
<dbReference type="PROSITE" id="PS51273">
    <property type="entry name" value="GATASE_TYPE_1"/>
    <property type="match status" value="1"/>
</dbReference>
<dbReference type="EMBL" id="GL349435">
    <property type="protein sequence ID" value="KNC50595.1"/>
    <property type="molecule type" value="Genomic_DNA"/>
</dbReference>
<dbReference type="PANTHER" id="PTHR11922:SF2">
    <property type="entry name" value="GMP SYNTHASE [GLUTAMINE-HYDROLYZING]"/>
    <property type="match status" value="1"/>
</dbReference>
<dbReference type="InterPro" id="IPR029062">
    <property type="entry name" value="Class_I_gatase-like"/>
</dbReference>
<dbReference type="OMA" id="IWQSFAV"/>
<dbReference type="PRINTS" id="PR00097">
    <property type="entry name" value="ANTSNTHASEII"/>
</dbReference>
<dbReference type="GO" id="GO:0005524">
    <property type="term" value="F:ATP binding"/>
    <property type="evidence" value="ECO:0007669"/>
    <property type="project" value="UniProtKB-UniRule"/>
</dbReference>
<dbReference type="InterPro" id="IPR025777">
    <property type="entry name" value="GMPS_ATP_PPase_dom"/>
</dbReference>
<dbReference type="SUPFAM" id="SSF54810">
    <property type="entry name" value="GMP synthetase C-terminal dimerisation domain"/>
    <property type="match status" value="2"/>
</dbReference>
<dbReference type="InterPro" id="IPR001674">
    <property type="entry name" value="GMP_synth_C"/>
</dbReference>
<dbReference type="InterPro" id="IPR004739">
    <property type="entry name" value="GMP_synth_GATase"/>
</dbReference>
<dbReference type="GeneID" id="25560543"/>
<dbReference type="PRINTS" id="PR00096">
    <property type="entry name" value="GATASE"/>
</dbReference>
<gene>
    <name evidence="13" type="ORF">AMSG_00753</name>
</gene>
<dbReference type="Pfam" id="PF00117">
    <property type="entry name" value="GATase"/>
    <property type="match status" value="1"/>
</dbReference>
<evidence type="ECO:0000256" key="11">
    <source>
        <dbReference type="PROSITE-ProRule" id="PRU00886"/>
    </source>
</evidence>
<dbReference type="Pfam" id="PF02540">
    <property type="entry name" value="NAD_synthase"/>
    <property type="match status" value="1"/>
</dbReference>
<keyword evidence="6 11" id="KW-0332">GMP biosynthesis</keyword>
<evidence type="ECO:0000256" key="6">
    <source>
        <dbReference type="ARBA" id="ARBA00022749"/>
    </source>
</evidence>
<evidence type="ECO:0000259" key="12">
    <source>
        <dbReference type="PROSITE" id="PS51553"/>
    </source>
</evidence>
<name>A0A0L0DEH0_THETB</name>
<dbReference type="InterPro" id="IPR017926">
    <property type="entry name" value="GATASE"/>
</dbReference>
<keyword evidence="4" id="KW-0436">Ligase</keyword>
<dbReference type="PROSITE" id="PS51553">
    <property type="entry name" value="GMPS_ATP_PPASE"/>
    <property type="match status" value="1"/>
</dbReference>
<evidence type="ECO:0000256" key="3">
    <source>
        <dbReference type="ARBA" id="ARBA00012746"/>
    </source>
</evidence>
<dbReference type="AlphaFoldDB" id="A0A0L0DEH0"/>
<protein>
    <recommendedName>
        <fullName evidence="3">GMP synthase (glutamine-hydrolyzing)</fullName>
        <ecNumber evidence="3">6.3.5.2</ecNumber>
    </recommendedName>
    <alternativeName>
        <fullName evidence="10">Glutamine amidotransferase</fullName>
    </alternativeName>
</protein>
<keyword evidence="14" id="KW-1185">Reference proteome</keyword>
<evidence type="ECO:0000313" key="13">
    <source>
        <dbReference type="EMBL" id="KNC50595.1"/>
    </source>
</evidence>
<keyword evidence="7 11" id="KW-0658">Purine biosynthesis</keyword>
<keyword evidence="9" id="KW-0315">Glutamine amidotransferase</keyword>
<dbReference type="GO" id="GO:0005829">
    <property type="term" value="C:cytosol"/>
    <property type="evidence" value="ECO:0007669"/>
    <property type="project" value="TreeGrafter"/>
</dbReference>
<dbReference type="Proteomes" id="UP000054408">
    <property type="component" value="Unassembled WGS sequence"/>
</dbReference>
<proteinExistence type="predicted"/>
<evidence type="ECO:0000256" key="2">
    <source>
        <dbReference type="ARBA" id="ARBA00011738"/>
    </source>
</evidence>
<evidence type="ECO:0000256" key="8">
    <source>
        <dbReference type="ARBA" id="ARBA00022840"/>
    </source>
</evidence>
<evidence type="ECO:0000256" key="5">
    <source>
        <dbReference type="ARBA" id="ARBA00022741"/>
    </source>
</evidence>
<dbReference type="InterPro" id="IPR014729">
    <property type="entry name" value="Rossmann-like_a/b/a_fold"/>
</dbReference>
<dbReference type="GO" id="GO:0003921">
    <property type="term" value="F:GMP synthase activity"/>
    <property type="evidence" value="ECO:0007669"/>
    <property type="project" value="InterPro"/>
</dbReference>
<dbReference type="Gene3D" id="3.30.300.10">
    <property type="match status" value="2"/>
</dbReference>
<dbReference type="OrthoDB" id="1724632at2759"/>
<keyword evidence="5 11" id="KW-0547">Nucleotide-binding</keyword>
<dbReference type="SUPFAM" id="SSF52402">
    <property type="entry name" value="Adenine nucleotide alpha hydrolases-like"/>
    <property type="match status" value="1"/>
</dbReference>
<dbReference type="EC" id="6.3.5.2" evidence="3"/>
<evidence type="ECO:0000256" key="7">
    <source>
        <dbReference type="ARBA" id="ARBA00022755"/>
    </source>
</evidence>
<dbReference type="CDD" id="cd01997">
    <property type="entry name" value="GMP_synthase_C"/>
    <property type="match status" value="1"/>
</dbReference>
<feature type="binding site" evidence="11">
    <location>
        <begin position="231"/>
        <end position="237"/>
    </location>
    <ligand>
        <name>ATP</name>
        <dbReference type="ChEBI" id="CHEBI:30616"/>
    </ligand>
</feature>
<feature type="domain" description="GMPS ATP-PPase" evidence="12">
    <location>
        <begin position="203"/>
        <end position="415"/>
    </location>
</feature>